<accession>A0A418YNC2</accession>
<evidence type="ECO:0000313" key="2">
    <source>
        <dbReference type="EMBL" id="RJG52694.1"/>
    </source>
</evidence>
<dbReference type="RefSeq" id="WP_119749242.1">
    <property type="nucleotide sequence ID" value="NZ_QVRA01000023.1"/>
</dbReference>
<dbReference type="AlphaFoldDB" id="A0A418YNC2"/>
<sequence>MTASIAFVGAGPTTLYTLKAFVEQAACPARITIFEQQARAGLGTPYRPGWNDPAMLSNIASVEIPPLCETLLSWLKRQSRKRLISLGIDPKDVDDRAFYPRVALGRYFLDQFDMLVGDAREKGFIVDIRTGHRVLDMSVQGNGVQLDIEGEGEDIADNRFNFVVMATGHQWPEEPEARPGYFLSPWPASALKRINAVNVGIRGSSLTAIDAVVALATAHGAFIDGPDGSVEYRIGAGSEGLALTMMSRKGLLPEADFYHPIPYEPLAFCTHEAIGTLIEAQPKDLLEQAYALFKKELAHTDPAYADHVRLADLALEDFAERFFADRADADPFEWAATNLREAQANFDQEITVPWRYAILRMHEVLALIIPHLDEGALESFGKHLKPAFVDEYASVPHLSIQRLLALHRAGHLDVIALGNDYRVETHGAERGVNVVINGKRRHYNVFIDATGQRPLEADDFPFPTLLEQGIVMDAQDADEGATKGISVDEAFHPASPDPRARRVYCLSLPFILGRHPFVQGITSSHEMGGIVGQDLARMIAVPMQADAA</sequence>
<dbReference type="PANTHER" id="PTHR40254">
    <property type="entry name" value="BLR0577 PROTEIN"/>
    <property type="match status" value="1"/>
</dbReference>
<evidence type="ECO:0000313" key="3">
    <source>
        <dbReference type="Proteomes" id="UP000283469"/>
    </source>
</evidence>
<feature type="domain" description="FAD-dependent urate hydroxylase HpyO/Asp monooxygenase CreE-like FAD/NAD(P)-binding" evidence="1">
    <location>
        <begin position="6"/>
        <end position="170"/>
    </location>
</feature>
<dbReference type="Gene3D" id="3.50.50.60">
    <property type="entry name" value="FAD/NAD(P)-binding domain"/>
    <property type="match status" value="1"/>
</dbReference>
<dbReference type="Proteomes" id="UP000283469">
    <property type="component" value="Unassembled WGS sequence"/>
</dbReference>
<dbReference type="Pfam" id="PF13454">
    <property type="entry name" value="NAD_binding_9"/>
    <property type="match status" value="1"/>
</dbReference>
<dbReference type="SUPFAM" id="SSF51905">
    <property type="entry name" value="FAD/NAD(P)-binding domain"/>
    <property type="match status" value="1"/>
</dbReference>
<proteinExistence type="predicted"/>
<dbReference type="PANTHER" id="PTHR40254:SF1">
    <property type="entry name" value="BLR0577 PROTEIN"/>
    <property type="match status" value="1"/>
</dbReference>
<dbReference type="EMBL" id="QVRA01000023">
    <property type="protein sequence ID" value="RJG52694.1"/>
    <property type="molecule type" value="Genomic_DNA"/>
</dbReference>
<dbReference type="InterPro" id="IPR052189">
    <property type="entry name" value="L-asp_N-monooxygenase_NS-form"/>
</dbReference>
<protein>
    <submittedName>
        <fullName evidence="2">FAD-dependent oxidoreductase</fullName>
    </submittedName>
</protein>
<comment type="caution">
    <text evidence="2">The sequence shown here is derived from an EMBL/GenBank/DDBJ whole genome shotgun (WGS) entry which is preliminary data.</text>
</comment>
<gene>
    <name evidence="2" type="ORF">D0Z70_19185</name>
</gene>
<evidence type="ECO:0000259" key="1">
    <source>
        <dbReference type="Pfam" id="PF13454"/>
    </source>
</evidence>
<organism evidence="2 3">
    <name type="scientific">Sphingobium terrigena</name>
    <dbReference type="NCBI Taxonomy" id="2304063"/>
    <lineage>
        <taxon>Bacteria</taxon>
        <taxon>Pseudomonadati</taxon>
        <taxon>Pseudomonadota</taxon>
        <taxon>Alphaproteobacteria</taxon>
        <taxon>Sphingomonadales</taxon>
        <taxon>Sphingomonadaceae</taxon>
        <taxon>Sphingobium</taxon>
    </lineage>
</organism>
<keyword evidence="3" id="KW-1185">Reference proteome</keyword>
<dbReference type="OrthoDB" id="6309046at2"/>
<reference evidence="2 3" key="1">
    <citation type="submission" date="2018-08" db="EMBL/GenBank/DDBJ databases">
        <title>Sphingobium sp. EO9.</title>
        <authorList>
            <person name="Park Y."/>
            <person name="Kim K.H."/>
            <person name="Jeon C.O."/>
        </authorList>
    </citation>
    <scope>NUCLEOTIDE SEQUENCE [LARGE SCALE GENOMIC DNA]</scope>
    <source>
        <strain evidence="2 3">EO9</strain>
    </source>
</reference>
<dbReference type="InterPro" id="IPR036188">
    <property type="entry name" value="FAD/NAD-bd_sf"/>
</dbReference>
<name>A0A418YNC2_9SPHN</name>
<dbReference type="InterPro" id="IPR038732">
    <property type="entry name" value="HpyO/CreE_NAD-binding"/>
</dbReference>